<dbReference type="OrthoDB" id="9763290at2"/>
<keyword evidence="8" id="KW-0061">Asparagine biosynthesis</keyword>
<evidence type="ECO:0000256" key="7">
    <source>
        <dbReference type="ARBA" id="ARBA00048741"/>
    </source>
</evidence>
<organism evidence="12 13">
    <name type="scientific">Saccharicrinis fermentans DSM 9555 = JCM 21142</name>
    <dbReference type="NCBI Taxonomy" id="869213"/>
    <lineage>
        <taxon>Bacteria</taxon>
        <taxon>Pseudomonadati</taxon>
        <taxon>Bacteroidota</taxon>
        <taxon>Bacteroidia</taxon>
        <taxon>Marinilabiliales</taxon>
        <taxon>Marinilabiliaceae</taxon>
        <taxon>Saccharicrinis</taxon>
    </lineage>
</organism>
<keyword evidence="6 8" id="KW-0315">Glutamine amidotransferase</keyword>
<feature type="binding site" evidence="9">
    <location>
        <position position="99"/>
    </location>
    <ligand>
        <name>L-glutamine</name>
        <dbReference type="ChEBI" id="CHEBI:58359"/>
    </ligand>
</feature>
<evidence type="ECO:0000256" key="4">
    <source>
        <dbReference type="ARBA" id="ARBA00022741"/>
    </source>
</evidence>
<dbReference type="eggNOG" id="COG0367">
    <property type="taxonomic scope" value="Bacteria"/>
</dbReference>
<protein>
    <recommendedName>
        <fullName evidence="3">asparagine synthase (glutamine-hydrolyzing)</fullName>
        <ecNumber evidence="3">6.3.5.4</ecNumber>
    </recommendedName>
</protein>
<accession>W7XXS1</accession>
<dbReference type="GO" id="GO:0005829">
    <property type="term" value="C:cytosol"/>
    <property type="evidence" value="ECO:0007669"/>
    <property type="project" value="TreeGrafter"/>
</dbReference>
<sequence>MCGIAGFLNNSGVKHTEFVLNAMLTRIRHRGPDDCGLFLSDNACIGNVRLSIVDIASGTQPMSVQNGRYWIAYNGEVYNHPELKKILEKKGHRFYTECDTEVVLHMYQEYGAEGLSQLNGQFAFVIWDTLEKELFMARDRMGIRPLFYTKPDHNSLVFASEIKALFEFPRVNRALSVEGLNQVFTFWTTLSPNTAFKNIYELPAGNYAKIKNGNIIIKPYWSLSFANRQQISLTDAVDQFRDLFRDAISLRMRADVPVAAYLSGGIDSTTTTAFIKKMFPEALRTFSIGFEEKDYDESVFQKQVAQHFDTKHHSVSFKNEDVAGLFEKVIWHAEIPILRTAPFPMFKLSKLVRDKGIKVVITGEGADEMLGGYNIFKEAIIRHFWSKYPQSKWRPLLLKKLYPYLPHIAHSGAAGLKLFFGYKLSETSSPAYSHLLRWNNTSRIRKFLSKEYNVDDNSLVQKYEELIAAEVKAYSPLAKAQFIESKMFMSGYLLSSQGDRMAMGNSVEGRYPFLDHRIVEFCTQLPDDLKIAGLDEKFLLKQVVKDVIPHSVLNRPKQAYRAPISQALLNEKSGFVDATLDVSKLKDLGAFDPQSVAKLVSKLRQNHIVSEVENMALMGMLSTQVLFDLYIKNYKPLKPDEVNRGRVMNRIY</sequence>
<feature type="site" description="Important for beta-aspartyl-AMP intermediate formation" evidence="10">
    <location>
        <position position="364"/>
    </location>
</feature>
<name>W7XXS1_9BACT</name>
<keyword evidence="8" id="KW-0028">Amino-acid biosynthesis</keyword>
<dbReference type="RefSeq" id="WP_027470360.1">
    <property type="nucleotide sequence ID" value="NZ_BAMD01000020.1"/>
</dbReference>
<keyword evidence="13" id="KW-1185">Reference proteome</keyword>
<comment type="catalytic activity">
    <reaction evidence="7">
        <text>L-aspartate + L-glutamine + ATP + H2O = L-asparagine + L-glutamate + AMP + diphosphate + H(+)</text>
        <dbReference type="Rhea" id="RHEA:12228"/>
        <dbReference type="ChEBI" id="CHEBI:15377"/>
        <dbReference type="ChEBI" id="CHEBI:15378"/>
        <dbReference type="ChEBI" id="CHEBI:29985"/>
        <dbReference type="ChEBI" id="CHEBI:29991"/>
        <dbReference type="ChEBI" id="CHEBI:30616"/>
        <dbReference type="ChEBI" id="CHEBI:33019"/>
        <dbReference type="ChEBI" id="CHEBI:58048"/>
        <dbReference type="ChEBI" id="CHEBI:58359"/>
        <dbReference type="ChEBI" id="CHEBI:456215"/>
        <dbReference type="EC" id="6.3.5.4"/>
    </reaction>
</comment>
<dbReference type="Proteomes" id="UP000019402">
    <property type="component" value="Unassembled WGS sequence"/>
</dbReference>
<evidence type="ECO:0000256" key="2">
    <source>
        <dbReference type="ARBA" id="ARBA00005752"/>
    </source>
</evidence>
<dbReference type="Pfam" id="PF13537">
    <property type="entry name" value="GATase_7"/>
    <property type="match status" value="1"/>
</dbReference>
<feature type="binding site" evidence="9">
    <location>
        <position position="288"/>
    </location>
    <ligand>
        <name>ATP</name>
        <dbReference type="ChEBI" id="CHEBI:30616"/>
    </ligand>
</feature>
<dbReference type="SUPFAM" id="SSF56235">
    <property type="entry name" value="N-terminal nucleophile aminohydrolases (Ntn hydrolases)"/>
    <property type="match status" value="1"/>
</dbReference>
<evidence type="ECO:0000256" key="10">
    <source>
        <dbReference type="PIRSR" id="PIRSR001589-3"/>
    </source>
</evidence>
<dbReference type="InterPro" id="IPR014729">
    <property type="entry name" value="Rossmann-like_a/b/a_fold"/>
</dbReference>
<keyword evidence="5 9" id="KW-0067">ATP-binding</keyword>
<proteinExistence type="inferred from homology"/>
<dbReference type="InterPro" id="IPR051786">
    <property type="entry name" value="ASN_synthetase/amidase"/>
</dbReference>
<comment type="caution">
    <text evidence="12">The sequence shown here is derived from an EMBL/GenBank/DDBJ whole genome shotgun (WGS) entry which is preliminary data.</text>
</comment>
<reference evidence="12 13" key="1">
    <citation type="journal article" date="2014" name="Genome Announc.">
        <title>Draft Genome Sequence of Cytophaga fermentans JCM 21142T, a Facultative Anaerobe Isolated from Marine Mud.</title>
        <authorList>
            <person name="Starns D."/>
            <person name="Oshima K."/>
            <person name="Suda W."/>
            <person name="Iino T."/>
            <person name="Yuki M."/>
            <person name="Inoue J."/>
            <person name="Kitamura K."/>
            <person name="Iida T."/>
            <person name="Darby A."/>
            <person name="Hattori M."/>
            <person name="Ohkuma M."/>
        </authorList>
    </citation>
    <scope>NUCLEOTIDE SEQUENCE [LARGE SCALE GENOMIC DNA]</scope>
    <source>
        <strain evidence="12 13">JCM 21142</strain>
    </source>
</reference>
<evidence type="ECO:0000256" key="1">
    <source>
        <dbReference type="ARBA" id="ARBA00005187"/>
    </source>
</evidence>
<dbReference type="InterPro" id="IPR017932">
    <property type="entry name" value="GATase_2_dom"/>
</dbReference>
<feature type="active site" description="For GATase activity" evidence="8">
    <location>
        <position position="2"/>
    </location>
</feature>
<dbReference type="Gene3D" id="3.60.20.10">
    <property type="entry name" value="Glutamine Phosphoribosylpyrophosphate, subunit 1, domain 1"/>
    <property type="match status" value="1"/>
</dbReference>
<dbReference type="PANTHER" id="PTHR43284">
    <property type="entry name" value="ASPARAGINE SYNTHETASE (GLUTAMINE-HYDROLYZING)"/>
    <property type="match status" value="1"/>
</dbReference>
<dbReference type="NCBIfam" id="TIGR01536">
    <property type="entry name" value="asn_synth_AEB"/>
    <property type="match status" value="1"/>
</dbReference>
<keyword evidence="4 9" id="KW-0547">Nucleotide-binding</keyword>
<evidence type="ECO:0000256" key="5">
    <source>
        <dbReference type="ARBA" id="ARBA00022840"/>
    </source>
</evidence>
<dbReference type="Pfam" id="PF00733">
    <property type="entry name" value="Asn_synthase"/>
    <property type="match status" value="1"/>
</dbReference>
<evidence type="ECO:0000256" key="9">
    <source>
        <dbReference type="PIRSR" id="PIRSR001589-2"/>
    </source>
</evidence>
<dbReference type="EC" id="6.3.5.4" evidence="3"/>
<evidence type="ECO:0000256" key="3">
    <source>
        <dbReference type="ARBA" id="ARBA00012737"/>
    </source>
</evidence>
<dbReference type="InterPro" id="IPR029055">
    <property type="entry name" value="Ntn_hydrolases_N"/>
</dbReference>
<dbReference type="PIRSF" id="PIRSF001589">
    <property type="entry name" value="Asn_synthetase_glu-h"/>
    <property type="match status" value="1"/>
</dbReference>
<comment type="pathway">
    <text evidence="1">Amino-acid biosynthesis; L-asparagine biosynthesis; L-asparagine from L-aspartate (L-Gln route): step 1/1.</text>
</comment>
<gene>
    <name evidence="12" type="ORF">JCM21142_41953</name>
</gene>
<feature type="domain" description="Glutamine amidotransferase type-2" evidence="11">
    <location>
        <begin position="2"/>
        <end position="213"/>
    </location>
</feature>
<dbReference type="InterPro" id="IPR001962">
    <property type="entry name" value="Asn_synthase"/>
</dbReference>
<evidence type="ECO:0000313" key="13">
    <source>
        <dbReference type="Proteomes" id="UP000019402"/>
    </source>
</evidence>
<evidence type="ECO:0000259" key="11">
    <source>
        <dbReference type="PROSITE" id="PS51278"/>
    </source>
</evidence>
<dbReference type="AlphaFoldDB" id="W7XXS1"/>
<dbReference type="STRING" id="869213.GCA_000517085_00294"/>
<dbReference type="EMBL" id="BAMD01000020">
    <property type="protein sequence ID" value="GAF03285.1"/>
    <property type="molecule type" value="Genomic_DNA"/>
</dbReference>
<dbReference type="GO" id="GO:0004066">
    <property type="term" value="F:asparagine synthase (glutamine-hydrolyzing) activity"/>
    <property type="evidence" value="ECO:0007669"/>
    <property type="project" value="UniProtKB-EC"/>
</dbReference>
<evidence type="ECO:0000313" key="12">
    <source>
        <dbReference type="EMBL" id="GAF03285.1"/>
    </source>
</evidence>
<dbReference type="InterPro" id="IPR033738">
    <property type="entry name" value="AsnB_N"/>
</dbReference>
<evidence type="ECO:0000256" key="8">
    <source>
        <dbReference type="PIRSR" id="PIRSR001589-1"/>
    </source>
</evidence>
<dbReference type="SUPFAM" id="SSF52402">
    <property type="entry name" value="Adenine nucleotide alpha hydrolases-like"/>
    <property type="match status" value="1"/>
</dbReference>
<dbReference type="GO" id="GO:0006529">
    <property type="term" value="P:asparagine biosynthetic process"/>
    <property type="evidence" value="ECO:0007669"/>
    <property type="project" value="UniProtKB-KW"/>
</dbReference>
<evidence type="ECO:0000256" key="6">
    <source>
        <dbReference type="ARBA" id="ARBA00022962"/>
    </source>
</evidence>
<comment type="similarity">
    <text evidence="2">Belongs to the asparagine synthetase family.</text>
</comment>
<dbReference type="CDD" id="cd00712">
    <property type="entry name" value="AsnB"/>
    <property type="match status" value="1"/>
</dbReference>
<dbReference type="CDD" id="cd01991">
    <property type="entry name" value="Asn_synthase_B_C"/>
    <property type="match status" value="1"/>
</dbReference>
<dbReference type="PROSITE" id="PS51278">
    <property type="entry name" value="GATASE_TYPE_2"/>
    <property type="match status" value="1"/>
</dbReference>
<dbReference type="Gene3D" id="3.40.50.620">
    <property type="entry name" value="HUPs"/>
    <property type="match status" value="1"/>
</dbReference>
<dbReference type="GO" id="GO:0005524">
    <property type="term" value="F:ATP binding"/>
    <property type="evidence" value="ECO:0007669"/>
    <property type="project" value="UniProtKB-KW"/>
</dbReference>
<dbReference type="InterPro" id="IPR006426">
    <property type="entry name" value="Asn_synth_AEB"/>
</dbReference>
<dbReference type="PANTHER" id="PTHR43284:SF1">
    <property type="entry name" value="ASPARAGINE SYNTHETASE"/>
    <property type="match status" value="1"/>
</dbReference>